<dbReference type="PANTHER" id="PTHR37534">
    <property type="entry name" value="TRANSCRIPTIONAL ACTIVATOR PROTEIN UGA3"/>
    <property type="match status" value="1"/>
</dbReference>
<dbReference type="SMART" id="SM00066">
    <property type="entry name" value="GAL4"/>
    <property type="match status" value="1"/>
</dbReference>
<dbReference type="InterPro" id="IPR021858">
    <property type="entry name" value="Fun_TF"/>
</dbReference>
<dbReference type="EMBL" id="CAJMWW010000380">
    <property type="protein sequence ID" value="CAE6469300.1"/>
    <property type="molecule type" value="Genomic_DNA"/>
</dbReference>
<feature type="domain" description="Zn(2)-C6 fungal-type" evidence="3">
    <location>
        <begin position="12"/>
        <end position="40"/>
    </location>
</feature>
<dbReference type="PANTHER" id="PTHR37534:SF46">
    <property type="entry name" value="ZN(II)2CYS6 TRANSCRIPTION FACTOR (EUROFUNG)"/>
    <property type="match status" value="1"/>
</dbReference>
<comment type="subcellular location">
    <subcellularLocation>
        <location evidence="1">Nucleus</location>
    </subcellularLocation>
</comment>
<dbReference type="CDD" id="cd00067">
    <property type="entry name" value="GAL4"/>
    <property type="match status" value="1"/>
</dbReference>
<accession>A0A8H3GW50</accession>
<dbReference type="SUPFAM" id="SSF57701">
    <property type="entry name" value="Zn2/Cys6 DNA-binding domain"/>
    <property type="match status" value="1"/>
</dbReference>
<sequence length="515" mass="57600">MSNPIPNRSSKGCLTCKRRKKKCDQKRPQCDRCLLGDFDCLGYAHLVQGYPSLSSGKSTRLDNEVDPSDARFPCEDNIGRSLTNAECFPSSAFVPLVNFLGQHMQPNMLSFAHSHKRPLSIPRSPQLDQIQRGNMVDLIISQHARIADRTPFRPFAFSLTEVVVSRARSSNIMLMTMYIGARIIQALLDNTNWHGYVGWIDNFHRQIAGTLPNTMGADMTHLADRLSALQELSTFAPMLLNSSFGYLLLRQGVPIFLQLAARYPQVWTEDSVISISHALNPTRHEMARFVLMDIISALAFGTVPLLNYDTTIHEDELEDRMTGFLERVYSCPVVILILLARINSARIARILNQNSPNSGDIQDVESRVRNWNPIIDYTDKPAELVARLAIQECWRQAALVYTHMGMCGMDSADEQVQRLVSQVAQLASTIEAGAPLEAHLSIPCLIAGVAARKEKHRTILRRKVLASQNVDARLLKGADFIHVLDHLWHGAAAGGSPVTWEDYVNSRYATMPLDT</sequence>
<organism evidence="4 5">
    <name type="scientific">Rhizoctonia solani</name>
    <dbReference type="NCBI Taxonomy" id="456999"/>
    <lineage>
        <taxon>Eukaryota</taxon>
        <taxon>Fungi</taxon>
        <taxon>Dikarya</taxon>
        <taxon>Basidiomycota</taxon>
        <taxon>Agaricomycotina</taxon>
        <taxon>Agaricomycetes</taxon>
        <taxon>Cantharellales</taxon>
        <taxon>Ceratobasidiaceae</taxon>
        <taxon>Rhizoctonia</taxon>
    </lineage>
</organism>
<dbReference type="PROSITE" id="PS00463">
    <property type="entry name" value="ZN2_CY6_FUNGAL_1"/>
    <property type="match status" value="1"/>
</dbReference>
<evidence type="ECO:0000259" key="3">
    <source>
        <dbReference type="PROSITE" id="PS50048"/>
    </source>
</evidence>
<dbReference type="InterPro" id="IPR036864">
    <property type="entry name" value="Zn2-C6_fun-type_DNA-bd_sf"/>
</dbReference>
<keyword evidence="2" id="KW-0539">Nucleus</keyword>
<name>A0A8H3GW50_9AGAM</name>
<dbReference type="GO" id="GO:0008270">
    <property type="term" value="F:zinc ion binding"/>
    <property type="evidence" value="ECO:0007669"/>
    <property type="project" value="InterPro"/>
</dbReference>
<dbReference type="Proteomes" id="UP000663841">
    <property type="component" value="Unassembled WGS sequence"/>
</dbReference>
<dbReference type="GO" id="GO:0005634">
    <property type="term" value="C:nucleus"/>
    <property type="evidence" value="ECO:0007669"/>
    <property type="project" value="UniProtKB-SubCell"/>
</dbReference>
<dbReference type="PROSITE" id="PS50048">
    <property type="entry name" value="ZN2_CY6_FUNGAL_2"/>
    <property type="match status" value="1"/>
</dbReference>
<gene>
    <name evidence="4" type="ORF">RDB_LOCUS172839</name>
</gene>
<proteinExistence type="predicted"/>
<evidence type="ECO:0000256" key="2">
    <source>
        <dbReference type="ARBA" id="ARBA00023242"/>
    </source>
</evidence>
<dbReference type="GO" id="GO:0000981">
    <property type="term" value="F:DNA-binding transcription factor activity, RNA polymerase II-specific"/>
    <property type="evidence" value="ECO:0007669"/>
    <property type="project" value="InterPro"/>
</dbReference>
<dbReference type="InterPro" id="IPR001138">
    <property type="entry name" value="Zn2Cys6_DnaBD"/>
</dbReference>
<dbReference type="Gene3D" id="4.10.240.10">
    <property type="entry name" value="Zn(2)-C6 fungal-type DNA-binding domain"/>
    <property type="match status" value="1"/>
</dbReference>
<comment type="caution">
    <text evidence="4">The sequence shown here is derived from an EMBL/GenBank/DDBJ whole genome shotgun (WGS) entry which is preliminary data.</text>
</comment>
<evidence type="ECO:0000256" key="1">
    <source>
        <dbReference type="ARBA" id="ARBA00004123"/>
    </source>
</evidence>
<reference evidence="4" key="1">
    <citation type="submission" date="2021-01" db="EMBL/GenBank/DDBJ databases">
        <authorList>
            <person name="Kaushik A."/>
        </authorList>
    </citation>
    <scope>NUCLEOTIDE SEQUENCE</scope>
    <source>
        <strain evidence="4">AG3-T5</strain>
    </source>
</reference>
<dbReference type="AlphaFoldDB" id="A0A8H3GW50"/>
<evidence type="ECO:0000313" key="4">
    <source>
        <dbReference type="EMBL" id="CAE6469300.1"/>
    </source>
</evidence>
<dbReference type="Pfam" id="PF00172">
    <property type="entry name" value="Zn_clus"/>
    <property type="match status" value="1"/>
</dbReference>
<dbReference type="Pfam" id="PF11951">
    <property type="entry name" value="Fungal_trans_2"/>
    <property type="match status" value="1"/>
</dbReference>
<protein>
    <recommendedName>
        <fullName evidence="3">Zn(2)-C6 fungal-type domain-containing protein</fullName>
    </recommendedName>
</protein>
<evidence type="ECO:0000313" key="5">
    <source>
        <dbReference type="Proteomes" id="UP000663841"/>
    </source>
</evidence>